<keyword evidence="2" id="KW-0238">DNA-binding</keyword>
<dbReference type="AlphaFoldDB" id="A0AAD0RZ73"/>
<keyword evidence="1" id="KW-0805">Transcription regulation</keyword>
<dbReference type="PROSITE" id="PS51118">
    <property type="entry name" value="HTH_HXLR"/>
    <property type="match status" value="1"/>
</dbReference>
<dbReference type="InterPro" id="IPR036390">
    <property type="entry name" value="WH_DNA-bd_sf"/>
</dbReference>
<proteinExistence type="predicted"/>
<evidence type="ECO:0000313" key="6">
    <source>
        <dbReference type="Proteomes" id="UP000264605"/>
    </source>
</evidence>
<organism evidence="5 6">
    <name type="scientific">Pseudoalteromonas lipolytica</name>
    <dbReference type="NCBI Taxonomy" id="570156"/>
    <lineage>
        <taxon>Bacteria</taxon>
        <taxon>Pseudomonadati</taxon>
        <taxon>Pseudomonadota</taxon>
        <taxon>Gammaproteobacteria</taxon>
        <taxon>Alteromonadales</taxon>
        <taxon>Pseudoalteromonadaceae</taxon>
        <taxon>Pseudoalteromonas</taxon>
    </lineage>
</organism>
<dbReference type="InterPro" id="IPR036527">
    <property type="entry name" value="SCP2_sterol-bd_dom_sf"/>
</dbReference>
<dbReference type="PANTHER" id="PTHR33204:SF18">
    <property type="entry name" value="TRANSCRIPTIONAL REGULATORY PROTEIN"/>
    <property type="match status" value="1"/>
</dbReference>
<evidence type="ECO:0000256" key="3">
    <source>
        <dbReference type="ARBA" id="ARBA00023163"/>
    </source>
</evidence>
<evidence type="ECO:0000256" key="2">
    <source>
        <dbReference type="ARBA" id="ARBA00023125"/>
    </source>
</evidence>
<dbReference type="SUPFAM" id="SSF46785">
    <property type="entry name" value="Winged helix' DNA-binding domain"/>
    <property type="match status" value="1"/>
</dbReference>
<protein>
    <submittedName>
        <fullName evidence="5">Transcriptional regulator</fullName>
    </submittedName>
</protein>
<dbReference type="KEGG" id="pdj:D0907_08080"/>
<dbReference type="InterPro" id="IPR002577">
    <property type="entry name" value="HTH_HxlR"/>
</dbReference>
<dbReference type="SUPFAM" id="SSF55718">
    <property type="entry name" value="SCP-like"/>
    <property type="match status" value="1"/>
</dbReference>
<evidence type="ECO:0000313" key="5">
    <source>
        <dbReference type="EMBL" id="AXV65225.1"/>
    </source>
</evidence>
<dbReference type="PANTHER" id="PTHR33204">
    <property type="entry name" value="TRANSCRIPTIONAL REGULATOR, MARR FAMILY"/>
    <property type="match status" value="1"/>
</dbReference>
<dbReference type="GO" id="GO:0003677">
    <property type="term" value="F:DNA binding"/>
    <property type="evidence" value="ECO:0007669"/>
    <property type="project" value="UniProtKB-KW"/>
</dbReference>
<dbReference type="RefSeq" id="WP_118844263.1">
    <property type="nucleotide sequence ID" value="NZ_CP032090.1"/>
</dbReference>
<dbReference type="Pfam" id="PF01638">
    <property type="entry name" value="HxlR"/>
    <property type="match status" value="1"/>
</dbReference>
<dbReference type="GeneID" id="99505415"/>
<gene>
    <name evidence="5" type="ORF">D0907_08080</name>
</gene>
<dbReference type="EMBL" id="CP032090">
    <property type="protein sequence ID" value="AXV65225.1"/>
    <property type="molecule type" value="Genomic_DNA"/>
</dbReference>
<evidence type="ECO:0000259" key="4">
    <source>
        <dbReference type="PROSITE" id="PS51118"/>
    </source>
</evidence>
<sequence>MSQNSYNQFCPIAKACEVLEPRWTLLIMCEMWSGSSRFNEIRRGVPGMSPTLLSKRLKGMEEQGLINRSENLKTGHIDYKITEIGQELSPIVFALGKWAHRNIDADVTLEKLDAKLLMWNVRRKIDFSKFTSQKKVIQFVFSELPKEKRSFWLISRPDTSIDLCTKDPGFDVDLYINADLRALTSVWLGLSKMNDEILEKKIKLVGDQTLAFSINEWMVRSAFAA</sequence>
<keyword evidence="3" id="KW-0804">Transcription</keyword>
<reference evidence="5 6" key="1">
    <citation type="submission" date="2018-08" db="EMBL/GenBank/DDBJ databases">
        <title>Draft genome sequence of Pseudoalteromonas donghaensis HJ51.</title>
        <authorList>
            <person name="Oh J."/>
            <person name="Roh D."/>
        </authorList>
    </citation>
    <scope>NUCLEOTIDE SEQUENCE [LARGE SCALE GENOMIC DNA]</scope>
    <source>
        <strain evidence="5 6">HJ51</strain>
    </source>
</reference>
<dbReference type="Gene3D" id="1.10.10.10">
    <property type="entry name" value="Winged helix-like DNA-binding domain superfamily/Winged helix DNA-binding domain"/>
    <property type="match status" value="1"/>
</dbReference>
<feature type="domain" description="HTH hxlR-type" evidence="4">
    <location>
        <begin position="10"/>
        <end position="107"/>
    </location>
</feature>
<dbReference type="Proteomes" id="UP000264605">
    <property type="component" value="Chromosome"/>
</dbReference>
<accession>A0AAD0RZ73</accession>
<name>A0AAD0RZ73_9GAMM</name>
<dbReference type="InterPro" id="IPR036388">
    <property type="entry name" value="WH-like_DNA-bd_sf"/>
</dbReference>
<evidence type="ECO:0000256" key="1">
    <source>
        <dbReference type="ARBA" id="ARBA00023015"/>
    </source>
</evidence>